<feature type="region of interest" description="Disordered" evidence="1">
    <location>
        <begin position="72"/>
        <end position="110"/>
    </location>
</feature>
<keyword evidence="3" id="KW-1185">Reference proteome</keyword>
<reference evidence="2 3" key="1">
    <citation type="submission" date="2024-07" db="EMBL/GenBank/DDBJ databases">
        <title>Section-level genome sequencing and comparative genomics of Aspergillus sections Usti and Cavernicolus.</title>
        <authorList>
            <consortium name="Lawrence Berkeley National Laboratory"/>
            <person name="Nybo J.L."/>
            <person name="Vesth T.C."/>
            <person name="Theobald S."/>
            <person name="Frisvad J.C."/>
            <person name="Larsen T.O."/>
            <person name="Kjaerboelling I."/>
            <person name="Rothschild-Mancinelli K."/>
            <person name="Lyhne E.K."/>
            <person name="Kogle M.E."/>
            <person name="Barry K."/>
            <person name="Clum A."/>
            <person name="Na H."/>
            <person name="Ledsgaard L."/>
            <person name="Lin J."/>
            <person name="Lipzen A."/>
            <person name="Kuo A."/>
            <person name="Riley R."/>
            <person name="Mondo S."/>
            <person name="Labutti K."/>
            <person name="Haridas S."/>
            <person name="Pangalinan J."/>
            <person name="Salamov A.A."/>
            <person name="Simmons B.A."/>
            <person name="Magnuson J.K."/>
            <person name="Chen J."/>
            <person name="Drula E."/>
            <person name="Henrissat B."/>
            <person name="Wiebenga A."/>
            <person name="Lubbers R.J."/>
            <person name="Gomes A.C."/>
            <person name="Macurrencykelacurrency M.R."/>
            <person name="Stajich J."/>
            <person name="Grigoriev I.V."/>
            <person name="Mortensen U.H."/>
            <person name="De Vries R.P."/>
            <person name="Baker S.E."/>
            <person name="Andersen M.R."/>
        </authorList>
    </citation>
    <scope>NUCLEOTIDE SEQUENCE [LARGE SCALE GENOMIC DNA]</scope>
    <source>
        <strain evidence="2 3">CBS 449.75</strain>
    </source>
</reference>
<feature type="compositionally biased region" description="Basic and acidic residues" evidence="1">
    <location>
        <begin position="83"/>
        <end position="97"/>
    </location>
</feature>
<gene>
    <name evidence="2" type="ORF">BJX67DRAFT_142326</name>
</gene>
<dbReference type="EMBL" id="JBFXLQ010000026">
    <property type="protein sequence ID" value="KAL2866237.1"/>
    <property type="molecule type" value="Genomic_DNA"/>
</dbReference>
<evidence type="ECO:0000256" key="1">
    <source>
        <dbReference type="SAM" id="MobiDB-lite"/>
    </source>
</evidence>
<proteinExistence type="predicted"/>
<comment type="caution">
    <text evidence="2">The sequence shown here is derived from an EMBL/GenBank/DDBJ whole genome shotgun (WGS) entry which is preliminary data.</text>
</comment>
<protein>
    <submittedName>
        <fullName evidence="2">Uncharacterized protein</fullName>
    </submittedName>
</protein>
<evidence type="ECO:0000313" key="2">
    <source>
        <dbReference type="EMBL" id="KAL2866237.1"/>
    </source>
</evidence>
<sequence>MVTESRSQVNHPTCIYTGCSTTSTLCNSARSVLLSTPGYGYTRKLLGFLQPQQPQQHALHRQQTQHDVVIPISKENQASPSHSIEDKMVRRRDDRQRHEHRPQRRNHTKEPVRTKLHQTMRDEHRVPEVQRRHRGDCELESVLCPRRTPLVTVQDVDESEFLGQEPRGHAAPQGYDCEGEDILEGHRASNSLVLVALHEGIAVDVEHDANDDVRVVHAGEKRD</sequence>
<dbReference type="Proteomes" id="UP001610432">
    <property type="component" value="Unassembled WGS sequence"/>
</dbReference>
<organism evidence="2 3">
    <name type="scientific">Aspergillus lucknowensis</name>
    <dbReference type="NCBI Taxonomy" id="176173"/>
    <lineage>
        <taxon>Eukaryota</taxon>
        <taxon>Fungi</taxon>
        <taxon>Dikarya</taxon>
        <taxon>Ascomycota</taxon>
        <taxon>Pezizomycotina</taxon>
        <taxon>Eurotiomycetes</taxon>
        <taxon>Eurotiomycetidae</taxon>
        <taxon>Eurotiales</taxon>
        <taxon>Aspergillaceae</taxon>
        <taxon>Aspergillus</taxon>
        <taxon>Aspergillus subgen. Nidulantes</taxon>
    </lineage>
</organism>
<evidence type="ECO:0000313" key="3">
    <source>
        <dbReference type="Proteomes" id="UP001610432"/>
    </source>
</evidence>
<accession>A0ABR4LPA1</accession>
<name>A0ABR4LPA1_9EURO</name>
<dbReference type="GeneID" id="98139740"/>
<dbReference type="RefSeq" id="XP_070885216.1">
    <property type="nucleotide sequence ID" value="XM_071024668.1"/>
</dbReference>
<feature type="compositionally biased region" description="Basic residues" evidence="1">
    <location>
        <begin position="98"/>
        <end position="107"/>
    </location>
</feature>